<sequence precursor="true">MKVRLPQVSHSCIYALCILLSFILLSNSTYAVQSQEESNILEVATKVHFPIAIPVDLPEHWGLEVNTLPFYDQSRVDELKLLYHDERSGGLIVAIDQKPYVGIDVSEVFAYKRVSINGNIGFFQTTKEKMRDGGDTSTRKLTWVEDNTKIQMTSAVLTEEQMLKLARKTILYDG</sequence>
<gene>
    <name evidence="2" type="ordered locus">Bcell_2627</name>
</gene>
<keyword evidence="3" id="KW-1185">Reference proteome</keyword>
<dbReference type="RefSeq" id="WP_013489217.1">
    <property type="nucleotide sequence ID" value="NC_014829.1"/>
</dbReference>
<feature type="signal peptide" evidence="1">
    <location>
        <begin position="1"/>
        <end position="31"/>
    </location>
</feature>
<evidence type="ECO:0000256" key="1">
    <source>
        <dbReference type="SAM" id="SignalP"/>
    </source>
</evidence>
<dbReference type="AlphaFoldDB" id="E6TUJ4"/>
<dbReference type="EMBL" id="CP002394">
    <property type="protein sequence ID" value="ADU30884.1"/>
    <property type="molecule type" value="Genomic_DNA"/>
</dbReference>
<evidence type="ECO:0000313" key="2">
    <source>
        <dbReference type="EMBL" id="ADU30884.1"/>
    </source>
</evidence>
<keyword evidence="1" id="KW-0732">Signal</keyword>
<name>E6TUJ4_EVAC2</name>
<dbReference type="HOGENOM" id="CLU_1537002_0_0_9"/>
<feature type="chain" id="PRO_5038695988" description="DUF4367 domain-containing protein" evidence="1">
    <location>
        <begin position="32"/>
        <end position="174"/>
    </location>
</feature>
<organism evidence="2 3">
    <name type="scientific">Evansella cellulosilytica (strain ATCC 21833 / DSM 2522 / FERM P-1141 / JCM 9156 / N-4)</name>
    <name type="common">Bacillus cellulosilyticus</name>
    <dbReference type="NCBI Taxonomy" id="649639"/>
    <lineage>
        <taxon>Bacteria</taxon>
        <taxon>Bacillati</taxon>
        <taxon>Bacillota</taxon>
        <taxon>Bacilli</taxon>
        <taxon>Bacillales</taxon>
        <taxon>Bacillaceae</taxon>
        <taxon>Evansella</taxon>
    </lineage>
</organism>
<evidence type="ECO:0008006" key="4">
    <source>
        <dbReference type="Google" id="ProtNLM"/>
    </source>
</evidence>
<reference evidence="2 3" key="1">
    <citation type="submission" date="2010-12" db="EMBL/GenBank/DDBJ databases">
        <title>Complete sequence of Bacillus cellulosilyticus DSM 2522.</title>
        <authorList>
            <consortium name="US DOE Joint Genome Institute"/>
            <person name="Lucas S."/>
            <person name="Copeland A."/>
            <person name="Lapidus A."/>
            <person name="Cheng J.-F."/>
            <person name="Bruce D."/>
            <person name="Goodwin L."/>
            <person name="Pitluck S."/>
            <person name="Chertkov O."/>
            <person name="Detter J.C."/>
            <person name="Han C."/>
            <person name="Tapia R."/>
            <person name="Land M."/>
            <person name="Hauser L."/>
            <person name="Jeffries C."/>
            <person name="Kyrpides N."/>
            <person name="Ivanova N."/>
            <person name="Mikhailova N."/>
            <person name="Brumm P."/>
            <person name="Mead D."/>
            <person name="Woyke T."/>
        </authorList>
    </citation>
    <scope>NUCLEOTIDE SEQUENCE [LARGE SCALE GENOMIC DNA]</scope>
    <source>
        <strain evidence="3">ATCC 21833 / DSM 2522 / FERM P-1141 / JCM 9156 / N-4</strain>
    </source>
</reference>
<dbReference type="KEGG" id="bco:Bcell_2627"/>
<accession>E6TUJ4</accession>
<proteinExistence type="predicted"/>
<protein>
    <recommendedName>
        <fullName evidence="4">DUF4367 domain-containing protein</fullName>
    </recommendedName>
</protein>
<evidence type="ECO:0000313" key="3">
    <source>
        <dbReference type="Proteomes" id="UP000001401"/>
    </source>
</evidence>
<dbReference type="OrthoDB" id="2667257at2"/>
<dbReference type="Proteomes" id="UP000001401">
    <property type="component" value="Chromosome"/>
</dbReference>